<evidence type="ECO:0000256" key="3">
    <source>
        <dbReference type="ARBA" id="ARBA00015872"/>
    </source>
</evidence>
<dbReference type="EC" id="1.3.99.33" evidence="2 8"/>
<dbReference type="EMBL" id="FXUF01000013">
    <property type="protein sequence ID" value="SMP66123.1"/>
    <property type="molecule type" value="Genomic_DNA"/>
</dbReference>
<dbReference type="InterPro" id="IPR003953">
    <property type="entry name" value="FAD-dep_OxRdtase_2_FAD-bd"/>
</dbReference>
<comment type="cofactor">
    <cofactor evidence="8">
        <name>FMN</name>
        <dbReference type="ChEBI" id="CHEBI:58210"/>
    </cofactor>
    <text evidence="8">Binds 1 or 2 FMN covalently per subunit.</text>
</comment>
<dbReference type="Pfam" id="PF04205">
    <property type="entry name" value="FMN_bind"/>
    <property type="match status" value="1"/>
</dbReference>
<keyword evidence="5 8" id="KW-0274">FAD</keyword>
<evidence type="ECO:0000256" key="8">
    <source>
        <dbReference type="RuleBase" id="RU366062"/>
    </source>
</evidence>
<evidence type="ECO:0000256" key="7">
    <source>
        <dbReference type="ARBA" id="ARBA00049922"/>
    </source>
</evidence>
<dbReference type="GO" id="GO:0010181">
    <property type="term" value="F:FMN binding"/>
    <property type="evidence" value="ECO:0007669"/>
    <property type="project" value="InterPro"/>
</dbReference>
<dbReference type="Pfam" id="PF00890">
    <property type="entry name" value="FAD_binding_2"/>
    <property type="match status" value="1"/>
</dbReference>
<keyword evidence="11" id="KW-1185">Reference proteome</keyword>
<comment type="cofactor">
    <cofactor evidence="8">
        <name>FAD</name>
        <dbReference type="ChEBI" id="CHEBI:57692"/>
    </cofactor>
    <text evidence="8">Binds 1 FAD per subunit.</text>
</comment>
<dbReference type="InterPro" id="IPR027477">
    <property type="entry name" value="Succ_DH/fumarate_Rdtase_cat_sf"/>
</dbReference>
<name>A0AA45WY04_9CLOT</name>
<reference evidence="10" key="1">
    <citation type="submission" date="2017-05" db="EMBL/GenBank/DDBJ databases">
        <authorList>
            <person name="Varghese N."/>
            <person name="Submissions S."/>
        </authorList>
    </citation>
    <scope>NUCLEOTIDE SEQUENCE</scope>
    <source>
        <strain evidence="10">Su22</strain>
    </source>
</reference>
<dbReference type="InterPro" id="IPR010960">
    <property type="entry name" value="Flavocytochrome_c"/>
</dbReference>
<dbReference type="Proteomes" id="UP001158066">
    <property type="component" value="Unassembled WGS sequence"/>
</dbReference>
<evidence type="ECO:0000256" key="1">
    <source>
        <dbReference type="ARBA" id="ARBA00008040"/>
    </source>
</evidence>
<comment type="caution">
    <text evidence="10">The sequence shown here is derived from an EMBL/GenBank/DDBJ whole genome shotgun (WGS) entry which is preliminary data.</text>
</comment>
<keyword evidence="8" id="KW-0732">Signal</keyword>
<comment type="catalytic activity">
    <reaction evidence="7 8">
        <text>dihydrourocanate + A = urocanate + AH2</text>
        <dbReference type="Rhea" id="RHEA:36059"/>
        <dbReference type="ChEBI" id="CHEBI:13193"/>
        <dbReference type="ChEBI" id="CHEBI:17499"/>
        <dbReference type="ChEBI" id="CHEBI:27247"/>
        <dbReference type="ChEBI" id="CHEBI:72991"/>
        <dbReference type="EC" id="1.3.99.33"/>
    </reaction>
</comment>
<dbReference type="NCBIfam" id="TIGR01813">
    <property type="entry name" value="flavo_cyto_c"/>
    <property type="match status" value="1"/>
</dbReference>
<feature type="domain" description="FMN-binding" evidence="9">
    <location>
        <begin position="64"/>
        <end position="138"/>
    </location>
</feature>
<keyword evidence="6 8" id="KW-0560">Oxidoreductase</keyword>
<dbReference type="GO" id="GO:0016020">
    <property type="term" value="C:membrane"/>
    <property type="evidence" value="ECO:0007669"/>
    <property type="project" value="InterPro"/>
</dbReference>
<dbReference type="SMART" id="SM00900">
    <property type="entry name" value="FMN_bind"/>
    <property type="match status" value="1"/>
</dbReference>
<dbReference type="InterPro" id="IPR036188">
    <property type="entry name" value="FAD/NAD-bd_sf"/>
</dbReference>
<dbReference type="InterPro" id="IPR050315">
    <property type="entry name" value="FAD-oxidoreductase_2"/>
</dbReference>
<evidence type="ECO:0000313" key="11">
    <source>
        <dbReference type="Proteomes" id="UP001158066"/>
    </source>
</evidence>
<dbReference type="PRINTS" id="PR00411">
    <property type="entry name" value="PNDRDTASEI"/>
</dbReference>
<accession>A0AA45WY04</accession>
<dbReference type="PANTHER" id="PTHR43400">
    <property type="entry name" value="FUMARATE REDUCTASE"/>
    <property type="match status" value="1"/>
</dbReference>
<dbReference type="InterPro" id="IPR007329">
    <property type="entry name" value="FMN-bd"/>
</dbReference>
<dbReference type="PROSITE" id="PS51257">
    <property type="entry name" value="PROKAR_LIPOPROTEIN"/>
    <property type="match status" value="1"/>
</dbReference>
<dbReference type="PANTHER" id="PTHR43400:SF7">
    <property type="entry name" value="FAD-DEPENDENT OXIDOREDUCTASE 2 FAD BINDING DOMAIN-CONTAINING PROTEIN"/>
    <property type="match status" value="1"/>
</dbReference>
<evidence type="ECO:0000256" key="4">
    <source>
        <dbReference type="ARBA" id="ARBA00022630"/>
    </source>
</evidence>
<dbReference type="Gene3D" id="3.50.50.60">
    <property type="entry name" value="FAD/NAD(P)-binding domain"/>
    <property type="match status" value="2"/>
</dbReference>
<feature type="signal peptide" evidence="8">
    <location>
        <begin position="1"/>
        <end position="32"/>
    </location>
</feature>
<dbReference type="SUPFAM" id="SSF56425">
    <property type="entry name" value="Succinate dehydrogenase/fumarate reductase flavoprotein, catalytic domain"/>
    <property type="match status" value="1"/>
</dbReference>
<keyword evidence="4 8" id="KW-0285">Flavoprotein</keyword>
<evidence type="ECO:0000313" key="10">
    <source>
        <dbReference type="EMBL" id="SMP66123.1"/>
    </source>
</evidence>
<evidence type="ECO:0000256" key="5">
    <source>
        <dbReference type="ARBA" id="ARBA00022827"/>
    </source>
</evidence>
<evidence type="ECO:0000259" key="9">
    <source>
        <dbReference type="SMART" id="SM00900"/>
    </source>
</evidence>
<dbReference type="RefSeq" id="WP_283410213.1">
    <property type="nucleotide sequence ID" value="NZ_FXUF01000013.1"/>
</dbReference>
<dbReference type="Gene3D" id="3.90.1010.20">
    <property type="match status" value="1"/>
</dbReference>
<feature type="chain" id="PRO_5041485145" description="Urocanate reductase" evidence="8">
    <location>
        <begin position="33"/>
        <end position="668"/>
    </location>
</feature>
<dbReference type="GO" id="GO:0033765">
    <property type="term" value="F:steroid dehydrogenase activity, acting on the CH-CH group of donors"/>
    <property type="evidence" value="ECO:0007669"/>
    <property type="project" value="UniProtKB-ARBA"/>
</dbReference>
<evidence type="ECO:0000256" key="2">
    <source>
        <dbReference type="ARBA" id="ARBA00013137"/>
    </source>
</evidence>
<sequence length="668" mass="69920">MKHLKKMNRSKKASVKTALLLALCLMMLFVTACGNGGGSEAPAAPAETGDALYTPGTYTAKAMGNYGDVEVSVTFSETEIVSVEIGEHIETPAIAEPVFTRFPAEIVAGQTLAIDMISGATNTSRAVLEAVEDCVRQAGGDVAALKVASERQASTETIEKTVDVVVVGGGGAGVAAAVSAAEQGASVVLIEKAAALGGNTMRSGGVYNAYDPGRQGAVEMTSVLMQQLDEILALTPSEHGDFADVITRLQAQIAEYKAGDTSKLFDSPELHAYHIYVGGKRTDLQGNDIVSKVELAEILANDALAGIEWLESYGLEWTDDISTVLGALWPRTHSNVKPLGTGYVGTLAEAAQEMGVEIMTDTKGMELLTENGRVTGVKAQQSNGTTVMLHATSGVVMATGGYGANPEMRAEYNTYWPEMPLAMPTTNTNDATGDGIVMGLGVGASLEGMGFVQLMPSSHPETGALSGGVWGSAEEQMFVNKEGKRFVNEYSGRDVLAAAALVQEDALFFIIGDQNTSGNPQLGGTNIWGDSIDTLIETKSIFKADTLEDLAEQLEMDPAVLVAEVEKYNGYIEAQNDPEFGKKSFGAKIENAPFYATPRSPSVHHTMGGLEIDELGRVLNESGSPIAGLYAAGEVAGGVHAGNRLGGNALTDIIVFGRLAGASAASQR</sequence>
<dbReference type="Gene3D" id="3.90.700.10">
    <property type="entry name" value="Succinate dehydrogenase/fumarate reductase flavoprotein, catalytic domain"/>
    <property type="match status" value="1"/>
</dbReference>
<evidence type="ECO:0000256" key="6">
    <source>
        <dbReference type="ARBA" id="ARBA00023002"/>
    </source>
</evidence>
<gene>
    <name evidence="10" type="ORF">SAMN06296020_11368</name>
</gene>
<dbReference type="Pfam" id="PF12831">
    <property type="entry name" value="FAD_oxidored"/>
    <property type="match status" value="1"/>
</dbReference>
<dbReference type="SUPFAM" id="SSF51905">
    <property type="entry name" value="FAD/NAD(P)-binding domain"/>
    <property type="match status" value="1"/>
</dbReference>
<protein>
    <recommendedName>
        <fullName evidence="3 8">Urocanate reductase</fullName>
        <ecNumber evidence="2 8">1.3.99.33</ecNumber>
    </recommendedName>
</protein>
<organism evidence="10 11">
    <name type="scientific">Anoxynatronum buryatiense</name>
    <dbReference type="NCBI Taxonomy" id="489973"/>
    <lineage>
        <taxon>Bacteria</taxon>
        <taxon>Bacillati</taxon>
        <taxon>Bacillota</taxon>
        <taxon>Clostridia</taxon>
        <taxon>Eubacteriales</taxon>
        <taxon>Clostridiaceae</taxon>
        <taxon>Anoxynatronum</taxon>
    </lineage>
</organism>
<dbReference type="AlphaFoldDB" id="A0AA45WY04"/>
<comment type="similarity">
    <text evidence="1 8">Belongs to the FAD-dependent oxidoreductase 2 family. FRD/SDH subfamily.</text>
</comment>
<proteinExistence type="inferred from homology"/>